<dbReference type="PANTHER" id="PTHR21661">
    <property type="entry name" value="EPOXIDE HYDROLASE 1-RELATED"/>
    <property type="match status" value="1"/>
</dbReference>
<dbReference type="PANTHER" id="PTHR21661:SF35">
    <property type="entry name" value="EPOXIDE HYDROLASE"/>
    <property type="match status" value="1"/>
</dbReference>
<keyword evidence="3" id="KW-0378">Hydrolase</keyword>
<sequence>MSEIVPFTINVPDALLEETRVKLKYARLDDAMVSVEWDDLEIGHTAFMELVQFWRDECDWKNYECFLNTFHHFKTTIQVPGFEALGIHFTLPSVIEARRPSASVPTWLVPKKSPQKFIRFQNKDYDERDLKNMERIIWFAAHERGYQIIQETKCVTLGYGLHDSPVTILAWFVGKLKAWTDDYPRTMEELINWTFMHYQGSPSAAMQIYKEALAVVNDDPDSMAKRYVSQPVGGSVFPKELWMSPRERMEKTYNIQFWRQKDKGGHFAAWEQPETLVNDLRDFSAAEGPVFGKH</sequence>
<dbReference type="Gene3D" id="3.40.50.1820">
    <property type="entry name" value="alpha/beta hydrolase"/>
    <property type="match status" value="2"/>
</dbReference>
<dbReference type="SUPFAM" id="SSF53474">
    <property type="entry name" value="alpha/beta-Hydrolases"/>
    <property type="match status" value="2"/>
</dbReference>
<evidence type="ECO:0000259" key="4">
    <source>
        <dbReference type="Pfam" id="PF06441"/>
    </source>
</evidence>
<dbReference type="InterPro" id="IPR029058">
    <property type="entry name" value="AB_hydrolase_fold"/>
</dbReference>
<dbReference type="PIRSF" id="PIRSF001112">
    <property type="entry name" value="Epoxide_hydrolase"/>
    <property type="match status" value="1"/>
</dbReference>
<dbReference type="GO" id="GO:0097176">
    <property type="term" value="P:epoxide metabolic process"/>
    <property type="evidence" value="ECO:0007669"/>
    <property type="project" value="TreeGrafter"/>
</dbReference>
<evidence type="ECO:0000256" key="3">
    <source>
        <dbReference type="ARBA" id="ARBA00022801"/>
    </source>
</evidence>
<reference evidence="5 6" key="1">
    <citation type="submission" date="2018-10" db="EMBL/GenBank/DDBJ databases">
        <title>Genome sequence of Verticillium nonalfalfae VnAa140.</title>
        <authorList>
            <person name="Stajich J.E."/>
            <person name="Kasson M.T."/>
        </authorList>
    </citation>
    <scope>NUCLEOTIDE SEQUENCE [LARGE SCALE GENOMIC DNA]</scope>
    <source>
        <strain evidence="5 6">VnAa140</strain>
    </source>
</reference>
<comment type="caution">
    <text evidence="5">The sequence shown here is derived from an EMBL/GenBank/DDBJ whole genome shotgun (WGS) entry which is preliminary data.</text>
</comment>
<evidence type="ECO:0000313" key="6">
    <source>
        <dbReference type="Proteomes" id="UP000267145"/>
    </source>
</evidence>
<name>A0A3M9YJF8_9PEZI</name>
<dbReference type="GO" id="GO:0004301">
    <property type="term" value="F:epoxide hydrolase activity"/>
    <property type="evidence" value="ECO:0007669"/>
    <property type="project" value="TreeGrafter"/>
</dbReference>
<dbReference type="STRING" id="1051616.A0A3M9YJF8"/>
<evidence type="ECO:0000256" key="2">
    <source>
        <dbReference type="ARBA" id="ARBA00022797"/>
    </source>
</evidence>
<keyword evidence="2" id="KW-0058">Aromatic hydrocarbons catabolism</keyword>
<dbReference type="AlphaFoldDB" id="A0A3M9YJF8"/>
<protein>
    <recommendedName>
        <fullName evidence="4">Epoxide hydrolase N-terminal domain-containing protein</fullName>
    </recommendedName>
</protein>
<dbReference type="EMBL" id="RBVV01000009">
    <property type="protein sequence ID" value="RNJ60211.1"/>
    <property type="molecule type" value="Genomic_DNA"/>
</dbReference>
<gene>
    <name evidence="5" type="ORF">D7B24_009242</name>
</gene>
<dbReference type="InterPro" id="IPR016292">
    <property type="entry name" value="Epoxide_hydrolase"/>
</dbReference>
<organism evidence="5 6">
    <name type="scientific">Verticillium nonalfalfae</name>
    <dbReference type="NCBI Taxonomy" id="1051616"/>
    <lineage>
        <taxon>Eukaryota</taxon>
        <taxon>Fungi</taxon>
        <taxon>Dikarya</taxon>
        <taxon>Ascomycota</taxon>
        <taxon>Pezizomycotina</taxon>
        <taxon>Sordariomycetes</taxon>
        <taxon>Hypocreomycetidae</taxon>
        <taxon>Glomerellales</taxon>
        <taxon>Plectosphaerellaceae</taxon>
        <taxon>Verticillium</taxon>
    </lineage>
</organism>
<evidence type="ECO:0000256" key="1">
    <source>
        <dbReference type="ARBA" id="ARBA00010088"/>
    </source>
</evidence>
<comment type="similarity">
    <text evidence="1">Belongs to the peptidase S33 family.</text>
</comment>
<dbReference type="GeneID" id="39612931"/>
<dbReference type="Pfam" id="PF06441">
    <property type="entry name" value="EHN"/>
    <property type="match status" value="1"/>
</dbReference>
<dbReference type="RefSeq" id="XP_028498369.1">
    <property type="nucleotide sequence ID" value="XM_028643318.1"/>
</dbReference>
<keyword evidence="6" id="KW-1185">Reference proteome</keyword>
<dbReference type="Proteomes" id="UP000267145">
    <property type="component" value="Unassembled WGS sequence"/>
</dbReference>
<proteinExistence type="inferred from homology"/>
<accession>A0A3M9YJF8</accession>
<feature type="domain" description="Epoxide hydrolase N-terminal" evidence="4">
    <location>
        <begin position="5"/>
        <end position="91"/>
    </location>
</feature>
<dbReference type="InterPro" id="IPR010497">
    <property type="entry name" value="Epoxide_hydro_N"/>
</dbReference>
<evidence type="ECO:0000313" key="5">
    <source>
        <dbReference type="EMBL" id="RNJ60211.1"/>
    </source>
</evidence>